<keyword evidence="3" id="KW-1185">Reference proteome</keyword>
<dbReference type="AlphaFoldDB" id="A0AA43QIB9"/>
<sequence length="100" mass="11033">DIDETGWAVIKFSSVSSKYANASIDVIILKEFDEHQAAYLLNLIVLLMIHCNAPNRPTEVILKNVGYAMGILNLFDTSPTSSIEFTSPKGKSTDFNDVSH</sequence>
<dbReference type="EMBL" id="JAPUFD010000003">
    <property type="protein sequence ID" value="MDI1486174.1"/>
    <property type="molecule type" value="Genomic_DNA"/>
</dbReference>
<evidence type="ECO:0000313" key="3">
    <source>
        <dbReference type="Proteomes" id="UP001161017"/>
    </source>
</evidence>
<feature type="compositionally biased region" description="Polar residues" evidence="1">
    <location>
        <begin position="81"/>
        <end position="90"/>
    </location>
</feature>
<feature type="region of interest" description="Disordered" evidence="1">
    <location>
        <begin position="81"/>
        <end position="100"/>
    </location>
</feature>
<organism evidence="2 3">
    <name type="scientific">Ramalina farinacea</name>
    <dbReference type="NCBI Taxonomy" id="258253"/>
    <lineage>
        <taxon>Eukaryota</taxon>
        <taxon>Fungi</taxon>
        <taxon>Dikarya</taxon>
        <taxon>Ascomycota</taxon>
        <taxon>Pezizomycotina</taxon>
        <taxon>Lecanoromycetes</taxon>
        <taxon>OSLEUM clade</taxon>
        <taxon>Lecanoromycetidae</taxon>
        <taxon>Lecanorales</taxon>
        <taxon>Lecanorineae</taxon>
        <taxon>Ramalinaceae</taxon>
        <taxon>Ramalina</taxon>
    </lineage>
</organism>
<name>A0AA43QIB9_9LECA</name>
<gene>
    <name evidence="2" type="ORF">OHK93_005400</name>
</gene>
<reference evidence="2" key="1">
    <citation type="journal article" date="2023" name="Genome Biol. Evol.">
        <title>First Whole Genome Sequence and Flow Cytometry Genome Size Data for the Lichen-Forming Fungus Ramalina farinacea (Ascomycota).</title>
        <authorList>
            <person name="Llewellyn T."/>
            <person name="Mian S."/>
            <person name="Hill R."/>
            <person name="Leitch I.J."/>
            <person name="Gaya E."/>
        </authorList>
    </citation>
    <scope>NUCLEOTIDE SEQUENCE</scope>
    <source>
        <strain evidence="2">LIQ254RAFAR</strain>
    </source>
</reference>
<protein>
    <submittedName>
        <fullName evidence="2">Uncharacterized protein</fullName>
    </submittedName>
</protein>
<accession>A0AA43QIB9</accession>
<evidence type="ECO:0000256" key="1">
    <source>
        <dbReference type="SAM" id="MobiDB-lite"/>
    </source>
</evidence>
<feature type="non-terminal residue" evidence="2">
    <location>
        <position position="1"/>
    </location>
</feature>
<dbReference type="Proteomes" id="UP001161017">
    <property type="component" value="Unassembled WGS sequence"/>
</dbReference>
<proteinExistence type="predicted"/>
<evidence type="ECO:0000313" key="2">
    <source>
        <dbReference type="EMBL" id="MDI1486174.1"/>
    </source>
</evidence>
<comment type="caution">
    <text evidence="2">The sequence shown here is derived from an EMBL/GenBank/DDBJ whole genome shotgun (WGS) entry which is preliminary data.</text>
</comment>
<feature type="compositionally biased region" description="Basic and acidic residues" evidence="1">
    <location>
        <begin position="91"/>
        <end position="100"/>
    </location>
</feature>